<evidence type="ECO:0000256" key="1">
    <source>
        <dbReference type="ARBA" id="ARBA00004245"/>
    </source>
</evidence>
<dbReference type="InterPro" id="IPR027640">
    <property type="entry name" value="Kinesin-like_fam"/>
</dbReference>
<dbReference type="FunFam" id="3.40.850.10:FF:000029">
    <property type="entry name" value="Kinesin-like protein KIF17"/>
    <property type="match status" value="1"/>
</dbReference>
<evidence type="ECO:0000256" key="7">
    <source>
        <dbReference type="ARBA" id="ARBA00023175"/>
    </source>
</evidence>
<dbReference type="FunCoup" id="R7VFI6">
    <property type="interactions" value="19"/>
</dbReference>
<comment type="similarity">
    <text evidence="9 10">Belongs to the TRAFAC class myosin-kinesin ATPase superfamily. Kinesin family.</text>
</comment>
<dbReference type="GO" id="GO:0005874">
    <property type="term" value="C:microtubule"/>
    <property type="evidence" value="ECO:0007669"/>
    <property type="project" value="UniProtKB-KW"/>
</dbReference>
<comment type="subcellular location">
    <subcellularLocation>
        <location evidence="1">Cytoplasm</location>
        <location evidence="1">Cytoskeleton</location>
    </subcellularLocation>
</comment>
<feature type="region of interest" description="Disordered" evidence="12">
    <location>
        <begin position="706"/>
        <end position="747"/>
    </location>
</feature>
<dbReference type="HOGENOM" id="CLU_001485_22_5_1"/>
<dbReference type="AlphaFoldDB" id="R7VFI6"/>
<reference evidence="14 16" key="2">
    <citation type="journal article" date="2013" name="Nature">
        <title>Insights into bilaterian evolution from three spiralian genomes.</title>
        <authorList>
            <person name="Simakov O."/>
            <person name="Marletaz F."/>
            <person name="Cho S.J."/>
            <person name="Edsinger-Gonzales E."/>
            <person name="Havlak P."/>
            <person name="Hellsten U."/>
            <person name="Kuo D.H."/>
            <person name="Larsson T."/>
            <person name="Lv J."/>
            <person name="Arendt D."/>
            <person name="Savage R."/>
            <person name="Osoegawa K."/>
            <person name="de Jong P."/>
            <person name="Grimwood J."/>
            <person name="Chapman J.A."/>
            <person name="Shapiro H."/>
            <person name="Aerts A."/>
            <person name="Otillar R.P."/>
            <person name="Terry A.Y."/>
            <person name="Boore J.L."/>
            <person name="Grigoriev I.V."/>
            <person name="Lindberg D.R."/>
            <person name="Seaver E.C."/>
            <person name="Weisblat D.A."/>
            <person name="Putnam N.H."/>
            <person name="Rokhsar D.S."/>
        </authorList>
    </citation>
    <scope>NUCLEOTIDE SEQUENCE</scope>
    <source>
        <strain evidence="14 16">I ESC-2004</strain>
    </source>
</reference>
<reference evidence="15" key="3">
    <citation type="submission" date="2015-06" db="UniProtKB">
        <authorList>
            <consortium name="EnsemblMetazoa"/>
        </authorList>
    </citation>
    <scope>IDENTIFICATION</scope>
</reference>
<evidence type="ECO:0000256" key="9">
    <source>
        <dbReference type="PROSITE-ProRule" id="PRU00283"/>
    </source>
</evidence>
<evidence type="ECO:0000256" key="3">
    <source>
        <dbReference type="ARBA" id="ARBA00022701"/>
    </source>
</evidence>
<feature type="binding site" evidence="9">
    <location>
        <begin position="91"/>
        <end position="98"/>
    </location>
    <ligand>
        <name>ATP</name>
        <dbReference type="ChEBI" id="CHEBI:30616"/>
    </ligand>
</feature>
<feature type="region of interest" description="Disordered" evidence="12">
    <location>
        <begin position="457"/>
        <end position="477"/>
    </location>
</feature>
<dbReference type="GO" id="GO:0005524">
    <property type="term" value="F:ATP binding"/>
    <property type="evidence" value="ECO:0007669"/>
    <property type="project" value="UniProtKB-UniRule"/>
</dbReference>
<keyword evidence="5 9" id="KW-0067">ATP-binding</keyword>
<keyword evidence="2" id="KW-0963">Cytoplasm</keyword>
<evidence type="ECO:0000256" key="4">
    <source>
        <dbReference type="ARBA" id="ARBA00022741"/>
    </source>
</evidence>
<proteinExistence type="inferred from homology"/>
<sequence>MASEAVKVIVRSRPMNERERDLKCKEVVTIDTKIGQCSMRNPADSKAPPKTFTFDGAYGSDSTTETIYADIGYPLVEGVTEGYNGTIFAYGQTGCGKSFSMQGITNPATQRGIIPRAFDHIFETITVSEKSKYLVHASYLEIYNEEIRDLLGKDVKQKLDLKEHPEKGVYVQNLSMHPCKHVSDCTKVMERGWKNRATGSTLMNADSSRSHSIFSIHLERCEQDEEGEDHIRAAKLNLVDLAGSERQAKTGATGDRLKEATKINLSLSALGNVISALVDGKSKHIPYRDSKLTRLLQDSLGGNTKTLMVACLSPADNNYDETLSTLRYANRAKNIKNKPKINEDPKDALLREYQAEIEKLKAMLRGEIPSDPQGTTPSGFIENAKMRIREEYEGEMMRMKQDFEDMKMSKEKLEEEMGHLQEHYQQELANVESHITSPGQVMHAGWLKELEQAMVGGEDAHNEQVKERRRKKRKYAEEHKKKLQAALAQMDGEDIMLGIYDNVQEELKVKNSMLSKEKQRSESLRQEIRDLQSEFECDRIDYLDTIRKQEKETNWLRAVVDRIHPCLRRDCNFVNLDRIKAQSDFNEETQRWDLPKMVIEKNTLPPAAGGKADVQNGAAFARPYDDFGSEDRYIQKLHQSTEQDLANNYFKSKRKEKLLDRSKTNLARGTTSPNNNYIVNGTSPISSASTWQSDTMREEQIRAAKVHGQMSGDDFGVRKPMRLESLSQSNGKPAKKNRKNKMNLETF</sequence>
<dbReference type="EMBL" id="AMQN01016892">
    <property type="status" value="NOT_ANNOTATED_CDS"/>
    <property type="molecule type" value="Genomic_DNA"/>
</dbReference>
<dbReference type="OMA" id="QCKTGAF"/>
<evidence type="ECO:0000256" key="8">
    <source>
        <dbReference type="ARBA" id="ARBA00023212"/>
    </source>
</evidence>
<keyword evidence="3 10" id="KW-0493">Microtubule</keyword>
<dbReference type="PROSITE" id="PS50067">
    <property type="entry name" value="KINESIN_MOTOR_2"/>
    <property type="match status" value="1"/>
</dbReference>
<dbReference type="SMART" id="SM00129">
    <property type="entry name" value="KISc"/>
    <property type="match status" value="1"/>
</dbReference>
<dbReference type="PANTHER" id="PTHR47969">
    <property type="entry name" value="CHROMOSOME-ASSOCIATED KINESIN KIF4A-RELATED"/>
    <property type="match status" value="1"/>
</dbReference>
<dbReference type="Pfam" id="PF00225">
    <property type="entry name" value="Kinesin"/>
    <property type="match status" value="1"/>
</dbReference>
<keyword evidence="8" id="KW-0206">Cytoskeleton</keyword>
<dbReference type="InterPro" id="IPR019821">
    <property type="entry name" value="Kinesin_motor_CS"/>
</dbReference>
<evidence type="ECO:0000256" key="2">
    <source>
        <dbReference type="ARBA" id="ARBA00022490"/>
    </source>
</evidence>
<name>R7VFI6_CAPTE</name>
<dbReference type="EnsemblMetazoa" id="CapteT151173">
    <property type="protein sequence ID" value="CapteP151173"/>
    <property type="gene ID" value="CapteG151173"/>
</dbReference>
<dbReference type="GO" id="GO:0007018">
    <property type="term" value="P:microtubule-based movement"/>
    <property type="evidence" value="ECO:0007669"/>
    <property type="project" value="InterPro"/>
</dbReference>
<dbReference type="PROSITE" id="PS00411">
    <property type="entry name" value="KINESIN_MOTOR_1"/>
    <property type="match status" value="1"/>
</dbReference>
<dbReference type="STRING" id="283909.R7VFI6"/>
<protein>
    <recommendedName>
        <fullName evidence="10">Kinesin-like protein</fullName>
    </recommendedName>
</protein>
<evidence type="ECO:0000256" key="6">
    <source>
        <dbReference type="ARBA" id="ARBA00023054"/>
    </source>
</evidence>
<evidence type="ECO:0000256" key="5">
    <source>
        <dbReference type="ARBA" id="ARBA00022840"/>
    </source>
</evidence>
<evidence type="ECO:0000313" key="15">
    <source>
        <dbReference type="EnsemblMetazoa" id="CapteP151173"/>
    </source>
</evidence>
<evidence type="ECO:0000313" key="14">
    <source>
        <dbReference type="EMBL" id="ELU17379.1"/>
    </source>
</evidence>
<dbReference type="InterPro" id="IPR036961">
    <property type="entry name" value="Kinesin_motor_dom_sf"/>
</dbReference>
<dbReference type="Gene3D" id="3.40.850.10">
    <property type="entry name" value="Kinesin motor domain"/>
    <property type="match status" value="1"/>
</dbReference>
<dbReference type="PRINTS" id="PR00380">
    <property type="entry name" value="KINESINHEAVY"/>
</dbReference>
<dbReference type="Proteomes" id="UP000014760">
    <property type="component" value="Unassembled WGS sequence"/>
</dbReference>
<feature type="region of interest" description="Disordered" evidence="12">
    <location>
        <begin position="666"/>
        <end position="690"/>
    </location>
</feature>
<dbReference type="GO" id="GO:0008017">
    <property type="term" value="F:microtubule binding"/>
    <property type="evidence" value="ECO:0007669"/>
    <property type="project" value="InterPro"/>
</dbReference>
<organism evidence="14">
    <name type="scientific">Capitella teleta</name>
    <name type="common">Polychaete worm</name>
    <dbReference type="NCBI Taxonomy" id="283909"/>
    <lineage>
        <taxon>Eukaryota</taxon>
        <taxon>Metazoa</taxon>
        <taxon>Spiralia</taxon>
        <taxon>Lophotrochozoa</taxon>
        <taxon>Annelida</taxon>
        <taxon>Polychaeta</taxon>
        <taxon>Sedentaria</taxon>
        <taxon>Scolecida</taxon>
        <taxon>Capitellidae</taxon>
        <taxon>Capitella</taxon>
    </lineage>
</organism>
<evidence type="ECO:0000259" key="13">
    <source>
        <dbReference type="PROSITE" id="PS50067"/>
    </source>
</evidence>
<dbReference type="InterPro" id="IPR001752">
    <property type="entry name" value="Kinesin_motor_dom"/>
</dbReference>
<keyword evidence="6 11" id="KW-0175">Coiled coil</keyword>
<evidence type="ECO:0000313" key="16">
    <source>
        <dbReference type="Proteomes" id="UP000014760"/>
    </source>
</evidence>
<reference evidence="16" key="1">
    <citation type="submission" date="2012-12" db="EMBL/GenBank/DDBJ databases">
        <authorList>
            <person name="Hellsten U."/>
            <person name="Grimwood J."/>
            <person name="Chapman J.A."/>
            <person name="Shapiro H."/>
            <person name="Aerts A."/>
            <person name="Otillar R.P."/>
            <person name="Terry A.Y."/>
            <person name="Boore J.L."/>
            <person name="Simakov O."/>
            <person name="Marletaz F."/>
            <person name="Cho S.-J."/>
            <person name="Edsinger-Gonzales E."/>
            <person name="Havlak P."/>
            <person name="Kuo D.-H."/>
            <person name="Larsson T."/>
            <person name="Lv J."/>
            <person name="Arendt D."/>
            <person name="Savage R."/>
            <person name="Osoegawa K."/>
            <person name="de Jong P."/>
            <person name="Lindberg D.R."/>
            <person name="Seaver E.C."/>
            <person name="Weisblat D.A."/>
            <person name="Putnam N.H."/>
            <person name="Grigoriev I.V."/>
            <person name="Rokhsar D.S."/>
        </authorList>
    </citation>
    <scope>NUCLEOTIDE SEQUENCE</scope>
    <source>
        <strain evidence="16">I ESC-2004</strain>
    </source>
</reference>
<feature type="coiled-coil region" evidence="11">
    <location>
        <begin position="389"/>
        <end position="430"/>
    </location>
</feature>
<evidence type="ECO:0000256" key="12">
    <source>
        <dbReference type="SAM" id="MobiDB-lite"/>
    </source>
</evidence>
<gene>
    <name evidence="14" type="ORF">CAPTEDRAFT_151173</name>
</gene>
<dbReference type="GO" id="GO:0003777">
    <property type="term" value="F:microtubule motor activity"/>
    <property type="evidence" value="ECO:0007669"/>
    <property type="project" value="InterPro"/>
</dbReference>
<keyword evidence="4 9" id="KW-0547">Nucleotide-binding</keyword>
<dbReference type="EMBL" id="KB292515">
    <property type="protein sequence ID" value="ELU17379.1"/>
    <property type="molecule type" value="Genomic_DNA"/>
</dbReference>
<accession>R7VFI6</accession>
<dbReference type="PANTHER" id="PTHR47969:SF21">
    <property type="entry name" value="KINESIN-LIKE PROTEIN"/>
    <property type="match status" value="1"/>
</dbReference>
<dbReference type="OrthoDB" id="3176171at2759"/>
<dbReference type="InterPro" id="IPR027417">
    <property type="entry name" value="P-loop_NTPase"/>
</dbReference>
<evidence type="ECO:0000256" key="11">
    <source>
        <dbReference type="SAM" id="Coils"/>
    </source>
</evidence>
<feature type="domain" description="Kinesin motor" evidence="13">
    <location>
        <begin position="5"/>
        <end position="335"/>
    </location>
</feature>
<dbReference type="SUPFAM" id="SSF52540">
    <property type="entry name" value="P-loop containing nucleoside triphosphate hydrolases"/>
    <property type="match status" value="1"/>
</dbReference>
<evidence type="ECO:0000256" key="10">
    <source>
        <dbReference type="RuleBase" id="RU000394"/>
    </source>
</evidence>
<keyword evidence="16" id="KW-1185">Reference proteome</keyword>
<keyword evidence="7 9" id="KW-0505">Motor protein</keyword>